<evidence type="ECO:0000256" key="6">
    <source>
        <dbReference type="PROSITE-ProRule" id="PRU00277"/>
    </source>
</evidence>
<dbReference type="InterPro" id="IPR046357">
    <property type="entry name" value="PPIase_dom_sf"/>
</dbReference>
<dbReference type="PROSITE" id="PS50059">
    <property type="entry name" value="FKBP_PPIASE"/>
    <property type="match status" value="1"/>
</dbReference>
<evidence type="ECO:0000256" key="8">
    <source>
        <dbReference type="SAM" id="SignalP"/>
    </source>
</evidence>
<dbReference type="EC" id="5.2.1.8" evidence="7"/>
<dbReference type="AlphaFoldDB" id="A0A2N8L426"/>
<gene>
    <name evidence="10" type="ORF">C1O66_00515</name>
</gene>
<evidence type="ECO:0000313" key="11">
    <source>
        <dbReference type="Proteomes" id="UP000235916"/>
    </source>
</evidence>
<keyword evidence="3 6" id="KW-0697">Rotamase</keyword>
<feature type="chain" id="PRO_5014750552" description="Peptidyl-prolyl cis-trans isomerase" evidence="8">
    <location>
        <begin position="21"/>
        <end position="181"/>
    </location>
</feature>
<dbReference type="Pfam" id="PF00254">
    <property type="entry name" value="FKBP_C"/>
    <property type="match status" value="1"/>
</dbReference>
<evidence type="ECO:0000313" key="10">
    <source>
        <dbReference type="EMBL" id="PND40433.1"/>
    </source>
</evidence>
<comment type="caution">
    <text evidence="10">The sequence shown here is derived from an EMBL/GenBank/DDBJ whole genome shotgun (WGS) entry which is preliminary data.</text>
</comment>
<accession>A0A2N8L426</accession>
<keyword evidence="4 6" id="KW-0413">Isomerase</keyword>
<evidence type="ECO:0000259" key="9">
    <source>
        <dbReference type="PROSITE" id="PS50059"/>
    </source>
</evidence>
<dbReference type="Proteomes" id="UP000235916">
    <property type="component" value="Unassembled WGS sequence"/>
</dbReference>
<dbReference type="SUPFAM" id="SSF54534">
    <property type="entry name" value="FKBP-like"/>
    <property type="match status" value="1"/>
</dbReference>
<protein>
    <recommendedName>
        <fullName evidence="7">Peptidyl-prolyl cis-trans isomerase</fullName>
        <ecNumber evidence="7">5.2.1.8</ecNumber>
    </recommendedName>
</protein>
<evidence type="ECO:0000256" key="2">
    <source>
        <dbReference type="ARBA" id="ARBA00006577"/>
    </source>
</evidence>
<dbReference type="EMBL" id="POSP01000001">
    <property type="protein sequence ID" value="PND40433.1"/>
    <property type="molecule type" value="Genomic_DNA"/>
</dbReference>
<dbReference type="GO" id="GO:0003755">
    <property type="term" value="F:peptidyl-prolyl cis-trans isomerase activity"/>
    <property type="evidence" value="ECO:0007669"/>
    <property type="project" value="UniProtKB-UniRule"/>
</dbReference>
<evidence type="ECO:0000256" key="1">
    <source>
        <dbReference type="ARBA" id="ARBA00000971"/>
    </source>
</evidence>
<keyword evidence="8" id="KW-0732">Signal</keyword>
<reference evidence="10 11" key="1">
    <citation type="submission" date="2018-01" db="EMBL/GenBank/DDBJ databases">
        <title>Draft genome sequence of Paucibacter aquatile CR182 isolated from freshwater of the Nakdong River.</title>
        <authorList>
            <person name="Choi A."/>
            <person name="Chung E.J."/>
        </authorList>
    </citation>
    <scope>NUCLEOTIDE SEQUENCE [LARGE SCALE GENOMIC DNA]</scope>
    <source>
        <strain evidence="10 11">CR182</strain>
    </source>
</reference>
<dbReference type="PANTHER" id="PTHR43811">
    <property type="entry name" value="FKBP-TYPE PEPTIDYL-PROLYL CIS-TRANS ISOMERASE FKPA"/>
    <property type="match status" value="1"/>
</dbReference>
<sequence length="181" mass="18420">MSLSTTLALSLGLVWLPAQATEEAAKPAVKKVVKKAADSKKAAAAAATATTAVAAAAASAAASAAAPAPVTTASGLRYEELRTGIGAHPTAADKVRVHYVGTFLDGREFDSSVKRGTPAEFPLGRVIKCWTEGVQLMKVGGKARLHCPSALAYGERGAGGGVIPPNSDLQFEVELLDIVAP</sequence>
<evidence type="ECO:0000256" key="5">
    <source>
        <dbReference type="ARBA" id="ARBA00056164"/>
    </source>
</evidence>
<comment type="function">
    <text evidence="5">PPIases accelerate the folding of proteins.</text>
</comment>
<comment type="catalytic activity">
    <reaction evidence="1 6 7">
        <text>[protein]-peptidylproline (omega=180) = [protein]-peptidylproline (omega=0)</text>
        <dbReference type="Rhea" id="RHEA:16237"/>
        <dbReference type="Rhea" id="RHEA-COMP:10747"/>
        <dbReference type="Rhea" id="RHEA-COMP:10748"/>
        <dbReference type="ChEBI" id="CHEBI:83833"/>
        <dbReference type="ChEBI" id="CHEBI:83834"/>
        <dbReference type="EC" id="5.2.1.8"/>
    </reaction>
</comment>
<proteinExistence type="inferred from homology"/>
<dbReference type="FunFam" id="3.10.50.40:FF:000006">
    <property type="entry name" value="Peptidyl-prolyl cis-trans isomerase"/>
    <property type="match status" value="1"/>
</dbReference>
<dbReference type="PANTHER" id="PTHR43811:SF19">
    <property type="entry name" value="39 KDA FK506-BINDING NUCLEAR PROTEIN"/>
    <property type="match status" value="1"/>
</dbReference>
<comment type="similarity">
    <text evidence="2 7">Belongs to the FKBP-type PPIase family.</text>
</comment>
<keyword evidence="11" id="KW-1185">Reference proteome</keyword>
<name>A0A2N8L426_9BURK</name>
<feature type="domain" description="PPIase FKBP-type" evidence="9">
    <location>
        <begin position="92"/>
        <end position="179"/>
    </location>
</feature>
<evidence type="ECO:0000256" key="4">
    <source>
        <dbReference type="ARBA" id="ARBA00023235"/>
    </source>
</evidence>
<dbReference type="OrthoDB" id="280278at2"/>
<evidence type="ECO:0000256" key="7">
    <source>
        <dbReference type="RuleBase" id="RU003915"/>
    </source>
</evidence>
<dbReference type="Gene3D" id="3.10.50.40">
    <property type="match status" value="1"/>
</dbReference>
<dbReference type="InterPro" id="IPR001179">
    <property type="entry name" value="PPIase_FKBP_dom"/>
</dbReference>
<evidence type="ECO:0000256" key="3">
    <source>
        <dbReference type="ARBA" id="ARBA00023110"/>
    </source>
</evidence>
<feature type="signal peptide" evidence="8">
    <location>
        <begin position="1"/>
        <end position="20"/>
    </location>
</feature>
<organism evidence="10 11">
    <name type="scientific">Kinneretia aquatilis</name>
    <dbReference type="NCBI Taxonomy" id="2070761"/>
    <lineage>
        <taxon>Bacteria</taxon>
        <taxon>Pseudomonadati</taxon>
        <taxon>Pseudomonadota</taxon>
        <taxon>Betaproteobacteria</taxon>
        <taxon>Burkholderiales</taxon>
        <taxon>Sphaerotilaceae</taxon>
        <taxon>Roseateles</taxon>
    </lineage>
</organism>